<evidence type="ECO:0000313" key="2">
    <source>
        <dbReference type="Proteomes" id="UP000198310"/>
    </source>
</evidence>
<dbReference type="RefSeq" id="WP_089333839.1">
    <property type="nucleotide sequence ID" value="NZ_FZNS01000010.1"/>
</dbReference>
<accession>A0A239A3Q1</accession>
<dbReference type="EMBL" id="FZNS01000010">
    <property type="protein sequence ID" value="SNR90109.1"/>
    <property type="molecule type" value="Genomic_DNA"/>
</dbReference>
<name>A0A239A3Q1_9BACT</name>
<protein>
    <submittedName>
        <fullName evidence="1">Uncharacterized protein</fullName>
    </submittedName>
</protein>
<reference evidence="2" key="1">
    <citation type="submission" date="2017-06" db="EMBL/GenBank/DDBJ databases">
        <authorList>
            <person name="Varghese N."/>
            <person name="Submissions S."/>
        </authorList>
    </citation>
    <scope>NUCLEOTIDE SEQUENCE [LARGE SCALE GENOMIC DNA]</scope>
    <source>
        <strain evidence="2">DSM 28041</strain>
    </source>
</reference>
<proteinExistence type="predicted"/>
<gene>
    <name evidence="1" type="ORF">SAMN06269173_110169</name>
</gene>
<sequence length="67" mass="7253">MPVEFLSDEQAARFGCYADDPSPEQLGRTACRIFLALFSVPTLVRPLILQMGPVSGLLGPPYLLGCL</sequence>
<organism evidence="1 2">
    <name type="scientific">Hymenobacter mucosus</name>
    <dbReference type="NCBI Taxonomy" id="1411120"/>
    <lineage>
        <taxon>Bacteria</taxon>
        <taxon>Pseudomonadati</taxon>
        <taxon>Bacteroidota</taxon>
        <taxon>Cytophagia</taxon>
        <taxon>Cytophagales</taxon>
        <taxon>Hymenobacteraceae</taxon>
        <taxon>Hymenobacter</taxon>
    </lineage>
</organism>
<evidence type="ECO:0000313" key="1">
    <source>
        <dbReference type="EMBL" id="SNR90109.1"/>
    </source>
</evidence>
<keyword evidence="2" id="KW-1185">Reference proteome</keyword>
<dbReference type="AlphaFoldDB" id="A0A239A3Q1"/>
<dbReference type="Proteomes" id="UP000198310">
    <property type="component" value="Unassembled WGS sequence"/>
</dbReference>